<organism evidence="2 3">
    <name type="scientific">Neocallimastix californiae</name>
    <dbReference type="NCBI Taxonomy" id="1754190"/>
    <lineage>
        <taxon>Eukaryota</taxon>
        <taxon>Fungi</taxon>
        <taxon>Fungi incertae sedis</taxon>
        <taxon>Chytridiomycota</taxon>
        <taxon>Chytridiomycota incertae sedis</taxon>
        <taxon>Neocallimastigomycetes</taxon>
        <taxon>Neocallimastigales</taxon>
        <taxon>Neocallimastigaceae</taxon>
        <taxon>Neocallimastix</taxon>
    </lineage>
</organism>
<keyword evidence="3" id="KW-1185">Reference proteome</keyword>
<dbReference type="EMBL" id="MCOG01000008">
    <property type="protein sequence ID" value="ORY82826.1"/>
    <property type="molecule type" value="Genomic_DNA"/>
</dbReference>
<comment type="caution">
    <text evidence="2">The sequence shown here is derived from an EMBL/GenBank/DDBJ whole genome shotgun (WGS) entry which is preliminary data.</text>
</comment>
<protein>
    <recommendedName>
        <fullName evidence="1">SAC3/GANP/THP3 conserved domain-containing protein</fullName>
    </recommendedName>
</protein>
<name>A0A1Y2FHU7_9FUNG</name>
<sequence length="359" mass="42440">MKKEREHLRKEYIRKGLIDDPDKPCRLEDAIPFVGECQDMCPEFERYEREYQKNLDKFEIISTDEISYIDHLRAVKRYQRSDAGKEQPLPCDVRPPPILKKTLNYLVNEIIVNYGIEATHSFVRDRTRSIRQDFSLQNIRDKSAVDAHERIARYHILCLHQLCEKEGFSIKQEIEQLFKVLQSLQEFYDEGKEKNIIYPNEAEFRAYYIISHIFDDDIVRKAELYSKDVFFHPLVQLALDFQSFTESGIKKNAGSLNLYTRLFKKLFSPETPYLMACLMEIHFNTIRKFSLIAMNDAIKYKYNVLPPYPAEKLKDLLGFDSVDDLLDLLRAYSIEIEKVNDNYGVIFDKKKTLIGKFHD</sequence>
<dbReference type="Proteomes" id="UP000193920">
    <property type="component" value="Unassembled WGS sequence"/>
</dbReference>
<dbReference type="OrthoDB" id="264795at2759"/>
<dbReference type="Gene3D" id="1.25.40.990">
    <property type="match status" value="1"/>
</dbReference>
<reference evidence="2 3" key="1">
    <citation type="submission" date="2016-08" db="EMBL/GenBank/DDBJ databases">
        <title>A Parts List for Fungal Cellulosomes Revealed by Comparative Genomics.</title>
        <authorList>
            <consortium name="DOE Joint Genome Institute"/>
            <person name="Haitjema C.H."/>
            <person name="Gilmore S.P."/>
            <person name="Henske J.K."/>
            <person name="Solomon K.V."/>
            <person name="De Groot R."/>
            <person name="Kuo A."/>
            <person name="Mondo S.J."/>
            <person name="Salamov A.A."/>
            <person name="Labutti K."/>
            <person name="Zhao Z."/>
            <person name="Chiniquy J."/>
            <person name="Barry K."/>
            <person name="Brewer H.M."/>
            <person name="Purvine S.O."/>
            <person name="Wright A.T."/>
            <person name="Boxma B."/>
            <person name="Van Alen T."/>
            <person name="Hackstein J.H."/>
            <person name="Baker S.E."/>
            <person name="Grigoriev I.V."/>
            <person name="O'Malley M.A."/>
        </authorList>
    </citation>
    <scope>NUCLEOTIDE SEQUENCE [LARGE SCALE GENOMIC DNA]</scope>
    <source>
        <strain evidence="2 3">G1</strain>
    </source>
</reference>
<dbReference type="InterPro" id="IPR045107">
    <property type="entry name" value="SAC3/GANP/THP3"/>
</dbReference>
<evidence type="ECO:0000259" key="1">
    <source>
        <dbReference type="Pfam" id="PF03399"/>
    </source>
</evidence>
<accession>A0A1Y2FHU7</accession>
<dbReference type="PANTHER" id="PTHR12436">
    <property type="entry name" value="80 KDA MCM3-ASSOCIATED PROTEIN"/>
    <property type="match status" value="1"/>
</dbReference>
<dbReference type="GO" id="GO:0070390">
    <property type="term" value="C:transcription export complex 2"/>
    <property type="evidence" value="ECO:0007669"/>
    <property type="project" value="TreeGrafter"/>
</dbReference>
<feature type="domain" description="SAC3/GANP/THP3 conserved" evidence="1">
    <location>
        <begin position="40"/>
        <end position="337"/>
    </location>
</feature>
<dbReference type="GO" id="GO:0005737">
    <property type="term" value="C:cytoplasm"/>
    <property type="evidence" value="ECO:0007669"/>
    <property type="project" value="TreeGrafter"/>
</dbReference>
<evidence type="ECO:0000313" key="3">
    <source>
        <dbReference type="Proteomes" id="UP000193920"/>
    </source>
</evidence>
<gene>
    <name evidence="2" type="ORF">LY90DRAFT_396519</name>
</gene>
<dbReference type="PANTHER" id="PTHR12436:SF3">
    <property type="entry name" value="GERMINAL-CENTER ASSOCIATED NUCLEAR PROTEIN"/>
    <property type="match status" value="1"/>
</dbReference>
<dbReference type="InterPro" id="IPR005062">
    <property type="entry name" value="SAC3/GANP/THP3_conserved"/>
</dbReference>
<proteinExistence type="predicted"/>
<dbReference type="AlphaFoldDB" id="A0A1Y2FHU7"/>
<dbReference type="Pfam" id="PF03399">
    <property type="entry name" value="SAC3_GANP"/>
    <property type="match status" value="1"/>
</dbReference>
<dbReference type="STRING" id="1754190.A0A1Y2FHU7"/>
<dbReference type="GO" id="GO:0006406">
    <property type="term" value="P:mRNA export from nucleus"/>
    <property type="evidence" value="ECO:0007669"/>
    <property type="project" value="TreeGrafter"/>
</dbReference>
<evidence type="ECO:0000313" key="2">
    <source>
        <dbReference type="EMBL" id="ORY82826.1"/>
    </source>
</evidence>